<evidence type="ECO:0000313" key="5">
    <source>
        <dbReference type="Proteomes" id="UP001055429"/>
    </source>
</evidence>
<sequence>MRAEDTRMFAEAAEAPAVVAAQLRDNAGIVATAAARLRDHVPSAALICGRGSSDNAGVFARYLIESGTGVLTSPMPLAVSSVYGRTPRIPGGVCLAISQSGKSPDLVAAASAAKAGGAFVIALVNVEGSPLSQVADLTIPLRAGPELSVAATKSFIASLIAVAHLVAEWTQDDALRAGLAALPDQLEAAWRQDWSAALPVLKAATNLYVVGRGGGFGVAREAALKLKETCGLHAEAFSTAEVRHGPMALVRSGFPVLMLAQSDVTRDDAEDLATDFAARGARVFLSGRGGDPRVTALPSTPGHPALEPILLIQSFYGLAARLSVARGFDPDRPPYLNKVTETV</sequence>
<gene>
    <name evidence="4" type="ORF">M8231_05790</name>
</gene>
<keyword evidence="2" id="KW-0677">Repeat</keyword>
<dbReference type="InterPro" id="IPR001347">
    <property type="entry name" value="SIS_dom"/>
</dbReference>
<dbReference type="InterPro" id="IPR035466">
    <property type="entry name" value="GlmS/AgaS_SIS"/>
</dbReference>
<dbReference type="Gene3D" id="3.40.50.10490">
    <property type="entry name" value="Glucose-6-phosphate isomerase like protein, domain 1"/>
    <property type="match status" value="2"/>
</dbReference>
<dbReference type="CDD" id="cd05009">
    <property type="entry name" value="SIS_GlmS_GlmD_2"/>
    <property type="match status" value="1"/>
</dbReference>
<feature type="domain" description="SIS" evidence="3">
    <location>
        <begin position="197"/>
        <end position="328"/>
    </location>
</feature>
<dbReference type="EMBL" id="CP097649">
    <property type="protein sequence ID" value="URI16487.1"/>
    <property type="molecule type" value="Genomic_DNA"/>
</dbReference>
<dbReference type="PANTHER" id="PTHR10937:SF8">
    <property type="entry name" value="AMINOTRANSFERASE-RELATED"/>
    <property type="match status" value="1"/>
</dbReference>
<reference evidence="4" key="1">
    <citation type="submission" date="2022-05" db="EMBL/GenBank/DDBJ databases">
        <title>Brevundimonas albigilva TT17 genome sequence.</title>
        <authorList>
            <person name="Lee K."/>
            <person name="Son H."/>
        </authorList>
    </citation>
    <scope>NUCLEOTIDE SEQUENCE</scope>
    <source>
        <strain evidence="4">TT17</strain>
    </source>
</reference>
<keyword evidence="5" id="KW-1185">Reference proteome</keyword>
<keyword evidence="1" id="KW-0808">Transferase</keyword>
<proteinExistence type="predicted"/>
<dbReference type="RefSeq" id="WP_249750823.1">
    <property type="nucleotide sequence ID" value="NZ_CP097298.1"/>
</dbReference>
<feature type="domain" description="SIS" evidence="3">
    <location>
        <begin position="33"/>
        <end position="175"/>
    </location>
</feature>
<organism evidence="4 5">
    <name type="scientific">Brevundimonas albigilva</name>
    <dbReference type="NCBI Taxonomy" id="1312364"/>
    <lineage>
        <taxon>Bacteria</taxon>
        <taxon>Pseudomonadati</taxon>
        <taxon>Pseudomonadota</taxon>
        <taxon>Alphaproteobacteria</taxon>
        <taxon>Caulobacterales</taxon>
        <taxon>Caulobacteraceae</taxon>
        <taxon>Brevundimonas</taxon>
    </lineage>
</organism>
<accession>A0ABY4SP17</accession>
<dbReference type="PANTHER" id="PTHR10937">
    <property type="entry name" value="GLUCOSAMINE--FRUCTOSE-6-PHOSPHATE AMINOTRANSFERASE, ISOMERIZING"/>
    <property type="match status" value="1"/>
</dbReference>
<evidence type="ECO:0000256" key="1">
    <source>
        <dbReference type="ARBA" id="ARBA00022576"/>
    </source>
</evidence>
<dbReference type="SUPFAM" id="SSF53697">
    <property type="entry name" value="SIS domain"/>
    <property type="match status" value="1"/>
</dbReference>
<evidence type="ECO:0000313" key="4">
    <source>
        <dbReference type="EMBL" id="URI16487.1"/>
    </source>
</evidence>
<dbReference type="InterPro" id="IPR035490">
    <property type="entry name" value="GlmS/FrlB_SIS"/>
</dbReference>
<keyword evidence="1" id="KW-0032">Aminotransferase</keyword>
<name>A0ABY4SP17_9CAUL</name>
<dbReference type="Pfam" id="PF01380">
    <property type="entry name" value="SIS"/>
    <property type="match status" value="2"/>
</dbReference>
<dbReference type="Proteomes" id="UP001055429">
    <property type="component" value="Chromosome"/>
</dbReference>
<dbReference type="PROSITE" id="PS51464">
    <property type="entry name" value="SIS"/>
    <property type="match status" value="2"/>
</dbReference>
<protein>
    <submittedName>
        <fullName evidence="4">SIS domain-containing protein</fullName>
    </submittedName>
</protein>
<evidence type="ECO:0000256" key="2">
    <source>
        <dbReference type="ARBA" id="ARBA00022737"/>
    </source>
</evidence>
<dbReference type="CDD" id="cd05008">
    <property type="entry name" value="SIS_GlmS_GlmD_1"/>
    <property type="match status" value="1"/>
</dbReference>
<evidence type="ECO:0000259" key="3">
    <source>
        <dbReference type="PROSITE" id="PS51464"/>
    </source>
</evidence>
<dbReference type="InterPro" id="IPR046348">
    <property type="entry name" value="SIS_dom_sf"/>
</dbReference>